<dbReference type="InterPro" id="IPR017871">
    <property type="entry name" value="ABC_transporter-like_CS"/>
</dbReference>
<dbReference type="AlphaFoldDB" id="A0A518E516"/>
<evidence type="ECO:0000256" key="8">
    <source>
        <dbReference type="ARBA" id="ARBA00022967"/>
    </source>
</evidence>
<dbReference type="EMBL" id="CP036433">
    <property type="protein sequence ID" value="QDU99174.1"/>
    <property type="molecule type" value="Genomic_DNA"/>
</dbReference>
<name>A0A518E516_9BACT</name>
<dbReference type="Pfam" id="PF00005">
    <property type="entry name" value="ABC_tran"/>
    <property type="match status" value="1"/>
</dbReference>
<feature type="transmembrane region" description="Helical" evidence="11">
    <location>
        <begin position="173"/>
        <end position="190"/>
    </location>
</feature>
<feature type="transmembrane region" description="Helical" evidence="11">
    <location>
        <begin position="21"/>
        <end position="42"/>
    </location>
</feature>
<keyword evidence="7 13" id="KW-0067">ATP-binding</keyword>
<dbReference type="InterPro" id="IPR003339">
    <property type="entry name" value="ABC/ECF_trnsptr_transmembrane"/>
</dbReference>
<comment type="subcellular location">
    <subcellularLocation>
        <location evidence="1">Cell membrane</location>
        <topology evidence="1">Multi-pass membrane protein</topology>
    </subcellularLocation>
</comment>
<keyword evidence="13" id="KW-0378">Hydrolase</keyword>
<dbReference type="Pfam" id="PF02361">
    <property type="entry name" value="CbiQ"/>
    <property type="match status" value="1"/>
</dbReference>
<dbReference type="SUPFAM" id="SSF52540">
    <property type="entry name" value="P-loop containing nucleoside triphosphate hydrolases"/>
    <property type="match status" value="1"/>
</dbReference>
<dbReference type="RefSeq" id="WP_145058989.1">
    <property type="nucleotide sequence ID" value="NZ_CP036433.1"/>
</dbReference>
<sequence length="501" mass="55873">MHADYLDRYSRRESVVHRLDARVKIVAALVLVVAVSCLPGSWRWAYPAAAAVVFTLYALTGLPWSYLFKRLAWSLPFLAMVAAGAPLSRGLSDGFDLAICIVLRALLSLVVMVTLVSTTPFSKLLFALQQLGAPRIIIWILAFMYRYMFVLADELARMRRAKLARSFRTNWMSEVRLLGSFVGVLFVRSFERAERVHAAMCARGWQGELMQDEEPQAEIAHARINYPDQSPMTPPDDLEVRNLTFHYPDGVMALEQVSFAIEAGETVGVVGPNGAGKSTLLLHLNGILPGRPEYEHHHFQGAGKAHRHGQEPQVWIAGIPVGQTHDAEIRRRVGLLFQDPDDQLFCPTVLEDVTFGPRNLGLSPEEAAAVARKCLREVGLTDCEERLPHHLSFGQRKRVCLAAVLACQPAVLALDEPTSNLDAAARRQFLDLLHALPLTQVIATHDLELVVELCDRVILLDQGRVHALGPTREILSNEPLLIRHRLEMPLSLRYESPRGIL</sequence>
<keyword evidence="9 11" id="KW-1133">Transmembrane helix</keyword>
<keyword evidence="10 11" id="KW-0472">Membrane</keyword>
<dbReference type="OrthoDB" id="9804199at2"/>
<dbReference type="GO" id="GO:0016887">
    <property type="term" value="F:ATP hydrolysis activity"/>
    <property type="evidence" value="ECO:0007669"/>
    <property type="project" value="InterPro"/>
</dbReference>
<dbReference type="PANTHER" id="PTHR43553:SF24">
    <property type="entry name" value="ENERGY-COUPLING FACTOR TRANSPORTER ATP-BINDING PROTEIN ECFA1"/>
    <property type="match status" value="1"/>
</dbReference>
<feature type="transmembrane region" description="Helical" evidence="11">
    <location>
        <begin position="48"/>
        <end position="68"/>
    </location>
</feature>
<evidence type="ECO:0000256" key="2">
    <source>
        <dbReference type="ARBA" id="ARBA00005417"/>
    </source>
</evidence>
<reference evidence="13 14" key="1">
    <citation type="submission" date="2019-02" db="EMBL/GenBank/DDBJ databases">
        <title>Deep-cultivation of Planctomycetes and their phenomic and genomic characterization uncovers novel biology.</title>
        <authorList>
            <person name="Wiegand S."/>
            <person name="Jogler M."/>
            <person name="Boedeker C."/>
            <person name="Pinto D."/>
            <person name="Vollmers J."/>
            <person name="Rivas-Marin E."/>
            <person name="Kohn T."/>
            <person name="Peeters S.H."/>
            <person name="Heuer A."/>
            <person name="Rast P."/>
            <person name="Oberbeckmann S."/>
            <person name="Bunk B."/>
            <person name="Jeske O."/>
            <person name="Meyerdierks A."/>
            <person name="Storesund J.E."/>
            <person name="Kallscheuer N."/>
            <person name="Luecker S."/>
            <person name="Lage O.M."/>
            <person name="Pohl T."/>
            <person name="Merkel B.J."/>
            <person name="Hornburger P."/>
            <person name="Mueller R.-W."/>
            <person name="Bruemmer F."/>
            <person name="Labrenz M."/>
            <person name="Spormann A.M."/>
            <person name="Op den Camp H."/>
            <person name="Overmann J."/>
            <person name="Amann R."/>
            <person name="Jetten M.S.M."/>
            <person name="Mascher T."/>
            <person name="Medema M.H."/>
            <person name="Devos D.P."/>
            <person name="Kaster A.-K."/>
            <person name="Ovreas L."/>
            <person name="Rohde M."/>
            <person name="Galperin M.Y."/>
            <person name="Jogler C."/>
        </authorList>
    </citation>
    <scope>NUCLEOTIDE SEQUENCE [LARGE SCALE GENOMIC DNA]</scope>
    <source>
        <strain evidence="13 14">Pla85_3_4</strain>
    </source>
</reference>
<dbReference type="GO" id="GO:0043190">
    <property type="term" value="C:ATP-binding cassette (ABC) transporter complex"/>
    <property type="evidence" value="ECO:0007669"/>
    <property type="project" value="InterPro"/>
</dbReference>
<dbReference type="InterPro" id="IPR003593">
    <property type="entry name" value="AAA+_ATPase"/>
</dbReference>
<dbReference type="InterPro" id="IPR003439">
    <property type="entry name" value="ABC_transporter-like_ATP-bd"/>
</dbReference>
<dbReference type="GO" id="GO:0005524">
    <property type="term" value="F:ATP binding"/>
    <property type="evidence" value="ECO:0007669"/>
    <property type="project" value="UniProtKB-KW"/>
</dbReference>
<feature type="domain" description="ABC transporter" evidence="12">
    <location>
        <begin position="238"/>
        <end position="487"/>
    </location>
</feature>
<dbReference type="InterPro" id="IPR015856">
    <property type="entry name" value="ABC_transpr_CbiO/EcfA_su"/>
</dbReference>
<gene>
    <name evidence="13" type="primary">cbiO</name>
    <name evidence="13" type="ORF">Pla8534_70870</name>
</gene>
<evidence type="ECO:0000313" key="13">
    <source>
        <dbReference type="EMBL" id="QDU99174.1"/>
    </source>
</evidence>
<keyword evidence="8" id="KW-1278">Translocase</keyword>
<evidence type="ECO:0000256" key="5">
    <source>
        <dbReference type="ARBA" id="ARBA00022692"/>
    </source>
</evidence>
<organism evidence="13 14">
    <name type="scientific">Lignipirellula cremea</name>
    <dbReference type="NCBI Taxonomy" id="2528010"/>
    <lineage>
        <taxon>Bacteria</taxon>
        <taxon>Pseudomonadati</taxon>
        <taxon>Planctomycetota</taxon>
        <taxon>Planctomycetia</taxon>
        <taxon>Pirellulales</taxon>
        <taxon>Pirellulaceae</taxon>
        <taxon>Lignipirellula</taxon>
    </lineage>
</organism>
<evidence type="ECO:0000256" key="4">
    <source>
        <dbReference type="ARBA" id="ARBA00022475"/>
    </source>
</evidence>
<evidence type="ECO:0000256" key="3">
    <source>
        <dbReference type="ARBA" id="ARBA00022448"/>
    </source>
</evidence>
<feature type="transmembrane region" description="Helical" evidence="11">
    <location>
        <begin position="97"/>
        <end position="116"/>
    </location>
</feature>
<comment type="similarity">
    <text evidence="2">Belongs to the ABC transporter superfamily.</text>
</comment>
<dbReference type="NCBIfam" id="TIGR02454">
    <property type="entry name" value="ECF_T_CbiQ"/>
    <property type="match status" value="1"/>
</dbReference>
<dbReference type="CDD" id="cd16914">
    <property type="entry name" value="EcfT"/>
    <property type="match status" value="1"/>
</dbReference>
<evidence type="ECO:0000259" key="12">
    <source>
        <dbReference type="PROSITE" id="PS50893"/>
    </source>
</evidence>
<evidence type="ECO:0000256" key="7">
    <source>
        <dbReference type="ARBA" id="ARBA00022840"/>
    </source>
</evidence>
<dbReference type="SMART" id="SM00382">
    <property type="entry name" value="AAA"/>
    <property type="match status" value="1"/>
</dbReference>
<dbReference type="Gene3D" id="3.40.50.300">
    <property type="entry name" value="P-loop containing nucleotide triphosphate hydrolases"/>
    <property type="match status" value="1"/>
</dbReference>
<dbReference type="KEGG" id="lcre:Pla8534_70870"/>
<feature type="transmembrane region" description="Helical" evidence="11">
    <location>
        <begin position="136"/>
        <end position="152"/>
    </location>
</feature>
<dbReference type="FunFam" id="3.40.50.300:FF:000224">
    <property type="entry name" value="Energy-coupling factor transporter ATP-binding protein EcfA"/>
    <property type="match status" value="1"/>
</dbReference>
<dbReference type="Proteomes" id="UP000317648">
    <property type="component" value="Chromosome"/>
</dbReference>
<evidence type="ECO:0000256" key="6">
    <source>
        <dbReference type="ARBA" id="ARBA00022741"/>
    </source>
</evidence>
<evidence type="ECO:0000313" key="14">
    <source>
        <dbReference type="Proteomes" id="UP000317648"/>
    </source>
</evidence>
<dbReference type="InterPro" id="IPR050095">
    <property type="entry name" value="ECF_ABC_transporter_ATP-bd"/>
</dbReference>
<dbReference type="PROSITE" id="PS50893">
    <property type="entry name" value="ABC_TRANSPORTER_2"/>
    <property type="match status" value="1"/>
</dbReference>
<dbReference type="PROSITE" id="PS00211">
    <property type="entry name" value="ABC_TRANSPORTER_1"/>
    <property type="match status" value="1"/>
</dbReference>
<dbReference type="CDD" id="cd03225">
    <property type="entry name" value="ABC_cobalt_CbiO_domain1"/>
    <property type="match status" value="1"/>
</dbReference>
<evidence type="ECO:0000256" key="1">
    <source>
        <dbReference type="ARBA" id="ARBA00004651"/>
    </source>
</evidence>
<dbReference type="GO" id="GO:0042626">
    <property type="term" value="F:ATPase-coupled transmembrane transporter activity"/>
    <property type="evidence" value="ECO:0007669"/>
    <property type="project" value="TreeGrafter"/>
</dbReference>
<dbReference type="PANTHER" id="PTHR43553">
    <property type="entry name" value="HEAVY METAL TRANSPORTER"/>
    <property type="match status" value="1"/>
</dbReference>
<evidence type="ECO:0000256" key="10">
    <source>
        <dbReference type="ARBA" id="ARBA00023136"/>
    </source>
</evidence>
<dbReference type="InterPro" id="IPR012809">
    <property type="entry name" value="ECF_CbiQ"/>
</dbReference>
<evidence type="ECO:0000256" key="9">
    <source>
        <dbReference type="ARBA" id="ARBA00022989"/>
    </source>
</evidence>
<dbReference type="EC" id="3.6.3.-" evidence="13"/>
<keyword evidence="3" id="KW-0813">Transport</keyword>
<dbReference type="GO" id="GO:0006824">
    <property type="term" value="P:cobalt ion transport"/>
    <property type="evidence" value="ECO:0007669"/>
    <property type="project" value="InterPro"/>
</dbReference>
<evidence type="ECO:0000256" key="11">
    <source>
        <dbReference type="SAM" id="Phobius"/>
    </source>
</evidence>
<accession>A0A518E516</accession>
<proteinExistence type="inferred from homology"/>
<keyword evidence="5 11" id="KW-0812">Transmembrane</keyword>
<keyword evidence="14" id="KW-1185">Reference proteome</keyword>
<protein>
    <submittedName>
        <fullName evidence="13">Cobalt import ATP-binding protein CbiO</fullName>
        <ecNumber evidence="13">3.6.3.-</ecNumber>
    </submittedName>
</protein>
<keyword evidence="6" id="KW-0547">Nucleotide-binding</keyword>
<dbReference type="InterPro" id="IPR027417">
    <property type="entry name" value="P-loop_NTPase"/>
</dbReference>
<keyword evidence="4" id="KW-1003">Cell membrane</keyword>